<sequence length="168" mass="18275">MEAKGGSFEREFETLMATELTLGPPGMAEKAAACEDEMGWSPVTSYRKRSLRREGAAPAAAAAGYVKVAMEGAPYLRKVDLGVYRGYGELREALESMFECFSGGGAAGWNQDGGYAITYEKGDGSGAVVAGDVPWEMFASSCKRLRITKAHRVLQGEKERETRAMIRW</sequence>
<name>A0A7I8KQA1_SPIIN</name>
<dbReference type="InterPro" id="IPR003311">
    <property type="entry name" value="AUX_IAA"/>
</dbReference>
<gene>
    <name evidence="12" type="ORF">SI8410_07009924</name>
</gene>
<keyword evidence="7 10" id="KW-0804">Transcription</keyword>
<dbReference type="PROSITE" id="PS51745">
    <property type="entry name" value="PB1"/>
    <property type="match status" value="1"/>
</dbReference>
<protein>
    <recommendedName>
        <fullName evidence="10">Auxin-responsive protein</fullName>
    </recommendedName>
</protein>
<evidence type="ECO:0000256" key="3">
    <source>
        <dbReference type="ARBA" id="ARBA00006728"/>
    </source>
</evidence>
<evidence type="ECO:0000256" key="1">
    <source>
        <dbReference type="ARBA" id="ARBA00002159"/>
    </source>
</evidence>
<keyword evidence="8 10" id="KW-0539">Nucleus</keyword>
<dbReference type="PANTHER" id="PTHR31734">
    <property type="entry name" value="AUXIN-RESPONSIVE PROTEIN IAA17"/>
    <property type="match status" value="1"/>
</dbReference>
<keyword evidence="5 10" id="KW-0678">Repressor</keyword>
<proteinExistence type="inferred from homology"/>
<comment type="similarity">
    <text evidence="3 10">Belongs to the Aux/IAA family.</text>
</comment>
<dbReference type="PANTHER" id="PTHR31734:SF8">
    <property type="entry name" value="AUXIN-RESPONSIVE PROTEIN IAA24"/>
    <property type="match status" value="1"/>
</dbReference>
<evidence type="ECO:0000256" key="2">
    <source>
        <dbReference type="ARBA" id="ARBA00004123"/>
    </source>
</evidence>
<dbReference type="InterPro" id="IPR033389">
    <property type="entry name" value="AUX/IAA_dom"/>
</dbReference>
<dbReference type="SUPFAM" id="SSF54277">
    <property type="entry name" value="CAD &amp; PB1 domains"/>
    <property type="match status" value="1"/>
</dbReference>
<evidence type="ECO:0000259" key="11">
    <source>
        <dbReference type="PROSITE" id="PS51745"/>
    </source>
</evidence>
<keyword evidence="9 10" id="KW-0927">Auxin signaling pathway</keyword>
<dbReference type="Gene3D" id="3.10.20.90">
    <property type="entry name" value="Phosphatidylinositol 3-kinase Catalytic Subunit, Chain A, domain 1"/>
    <property type="match status" value="1"/>
</dbReference>
<evidence type="ECO:0000256" key="10">
    <source>
        <dbReference type="RuleBase" id="RU004549"/>
    </source>
</evidence>
<accession>A0A7I8KQA1</accession>
<dbReference type="InterPro" id="IPR053793">
    <property type="entry name" value="PB1-like"/>
</dbReference>
<comment type="function">
    <text evidence="1 10">Aux/IAA proteins are short-lived transcriptional factors that function as repressors of early auxin response genes at low auxin concentrations.</text>
</comment>
<evidence type="ECO:0000313" key="13">
    <source>
        <dbReference type="Proteomes" id="UP000663760"/>
    </source>
</evidence>
<dbReference type="EMBL" id="LR746270">
    <property type="protein sequence ID" value="CAA7399254.1"/>
    <property type="molecule type" value="Genomic_DNA"/>
</dbReference>
<evidence type="ECO:0000256" key="4">
    <source>
        <dbReference type="ARBA" id="ARBA00011726"/>
    </source>
</evidence>
<dbReference type="GO" id="GO:0006355">
    <property type="term" value="P:regulation of DNA-templated transcription"/>
    <property type="evidence" value="ECO:0007669"/>
    <property type="project" value="InterPro"/>
</dbReference>
<dbReference type="GO" id="GO:0005634">
    <property type="term" value="C:nucleus"/>
    <property type="evidence" value="ECO:0007669"/>
    <property type="project" value="UniProtKB-SubCell"/>
</dbReference>
<comment type="subcellular location">
    <subcellularLocation>
        <location evidence="2 10">Nucleus</location>
    </subcellularLocation>
</comment>
<evidence type="ECO:0000256" key="6">
    <source>
        <dbReference type="ARBA" id="ARBA00023015"/>
    </source>
</evidence>
<evidence type="ECO:0000256" key="5">
    <source>
        <dbReference type="ARBA" id="ARBA00022491"/>
    </source>
</evidence>
<comment type="subunit">
    <text evidence="4 10">Homodimers and heterodimers.</text>
</comment>
<dbReference type="OrthoDB" id="1926344at2759"/>
<feature type="domain" description="PB1" evidence="11">
    <location>
        <begin position="63"/>
        <end position="152"/>
    </location>
</feature>
<reference evidence="12" key="1">
    <citation type="submission" date="2020-02" db="EMBL/GenBank/DDBJ databases">
        <authorList>
            <person name="Scholz U."/>
            <person name="Mascher M."/>
            <person name="Fiebig A."/>
        </authorList>
    </citation>
    <scope>NUCLEOTIDE SEQUENCE</scope>
</reference>
<evidence type="ECO:0000256" key="7">
    <source>
        <dbReference type="ARBA" id="ARBA00023163"/>
    </source>
</evidence>
<keyword evidence="6 10" id="KW-0805">Transcription regulation</keyword>
<keyword evidence="13" id="KW-1185">Reference proteome</keyword>
<evidence type="ECO:0000256" key="8">
    <source>
        <dbReference type="ARBA" id="ARBA00023242"/>
    </source>
</evidence>
<dbReference type="GO" id="GO:0009734">
    <property type="term" value="P:auxin-activated signaling pathway"/>
    <property type="evidence" value="ECO:0007669"/>
    <property type="project" value="UniProtKB-UniRule"/>
</dbReference>
<dbReference type="AlphaFoldDB" id="A0A7I8KQA1"/>
<dbReference type="Proteomes" id="UP000663760">
    <property type="component" value="Chromosome 7"/>
</dbReference>
<dbReference type="Pfam" id="PF02309">
    <property type="entry name" value="AUX_IAA"/>
    <property type="match status" value="1"/>
</dbReference>
<organism evidence="12 13">
    <name type="scientific">Spirodela intermedia</name>
    <name type="common">Intermediate duckweed</name>
    <dbReference type="NCBI Taxonomy" id="51605"/>
    <lineage>
        <taxon>Eukaryota</taxon>
        <taxon>Viridiplantae</taxon>
        <taxon>Streptophyta</taxon>
        <taxon>Embryophyta</taxon>
        <taxon>Tracheophyta</taxon>
        <taxon>Spermatophyta</taxon>
        <taxon>Magnoliopsida</taxon>
        <taxon>Liliopsida</taxon>
        <taxon>Araceae</taxon>
        <taxon>Lemnoideae</taxon>
        <taxon>Spirodela</taxon>
    </lineage>
</organism>
<evidence type="ECO:0000256" key="9">
    <source>
        <dbReference type="ARBA" id="ARBA00023294"/>
    </source>
</evidence>
<evidence type="ECO:0000313" key="12">
    <source>
        <dbReference type="EMBL" id="CAA7399254.1"/>
    </source>
</evidence>